<keyword evidence="10" id="KW-1185">Reference proteome</keyword>
<dbReference type="PROSITE" id="PS00159">
    <property type="entry name" value="ALDOLASE_KDPG_KHG_1"/>
    <property type="match status" value="1"/>
</dbReference>
<dbReference type="RefSeq" id="WP_261971529.1">
    <property type="nucleotide sequence ID" value="NZ_JAHHZF010000018.1"/>
</dbReference>
<dbReference type="NCBIfam" id="TIGR01182">
    <property type="entry name" value="eda"/>
    <property type="match status" value="1"/>
</dbReference>
<dbReference type="SUPFAM" id="SSF51569">
    <property type="entry name" value="Aldolase"/>
    <property type="match status" value="1"/>
</dbReference>
<reference evidence="9 10" key="1">
    <citation type="submission" date="2021-06" db="EMBL/GenBank/DDBJ databases">
        <authorList>
            <person name="Grouzdev D.S."/>
            <person name="Koziaeva V."/>
        </authorList>
    </citation>
    <scope>NUCLEOTIDE SEQUENCE [LARGE SCALE GENOMIC DNA]</scope>
    <source>
        <strain evidence="9 10">22</strain>
    </source>
</reference>
<evidence type="ECO:0000256" key="7">
    <source>
        <dbReference type="ARBA" id="ARBA00023270"/>
    </source>
</evidence>
<dbReference type="InterPro" id="IPR031337">
    <property type="entry name" value="KDPG/KHG_AS_1"/>
</dbReference>
<comment type="caution">
    <text evidence="9">The sequence shown here is derived from an EMBL/GenBank/DDBJ whole genome shotgun (WGS) entry which is preliminary data.</text>
</comment>
<dbReference type="PANTHER" id="PTHR30246:SF1">
    <property type="entry name" value="2-DEHYDRO-3-DEOXY-6-PHOSPHOGALACTONATE ALDOLASE-RELATED"/>
    <property type="match status" value="1"/>
</dbReference>
<dbReference type="InterPro" id="IPR000887">
    <property type="entry name" value="Aldlse_KDPG_KHG"/>
</dbReference>
<evidence type="ECO:0000256" key="6">
    <source>
        <dbReference type="ARBA" id="ARBA00023239"/>
    </source>
</evidence>
<dbReference type="EC" id="4.1.2.14" evidence="5"/>
<organism evidence="9 10">
    <name type="scientific">Prosthecodimorpha staleyi</name>
    <dbReference type="NCBI Taxonomy" id="2840188"/>
    <lineage>
        <taxon>Bacteria</taxon>
        <taxon>Pseudomonadati</taxon>
        <taxon>Pseudomonadota</taxon>
        <taxon>Alphaproteobacteria</taxon>
        <taxon>Hyphomicrobiales</taxon>
        <taxon>Ancalomicrobiaceae</taxon>
        <taxon>Prosthecodimorpha</taxon>
    </lineage>
</organism>
<protein>
    <recommendedName>
        <fullName evidence="5">2-dehydro-3-deoxy-phosphogluconate aldolase</fullName>
        <ecNumber evidence="5">4.1.2.14</ecNumber>
    </recommendedName>
</protein>
<dbReference type="Pfam" id="PF01081">
    <property type="entry name" value="Aldolase"/>
    <property type="match status" value="1"/>
</dbReference>
<evidence type="ECO:0000256" key="4">
    <source>
        <dbReference type="ARBA" id="ARBA00011233"/>
    </source>
</evidence>
<dbReference type="InterPro" id="IPR013785">
    <property type="entry name" value="Aldolase_TIM"/>
</dbReference>
<keyword evidence="8" id="KW-0119">Carbohydrate metabolism</keyword>
<evidence type="ECO:0000256" key="5">
    <source>
        <dbReference type="ARBA" id="ARBA00013063"/>
    </source>
</evidence>
<dbReference type="PANTHER" id="PTHR30246">
    <property type="entry name" value="2-KETO-3-DEOXY-6-PHOSPHOGLUCONATE ALDOLASE"/>
    <property type="match status" value="1"/>
</dbReference>
<dbReference type="Gene3D" id="3.20.20.70">
    <property type="entry name" value="Aldolase class I"/>
    <property type="match status" value="1"/>
</dbReference>
<evidence type="ECO:0000256" key="3">
    <source>
        <dbReference type="ARBA" id="ARBA00006906"/>
    </source>
</evidence>
<gene>
    <name evidence="9" type="primary">eda</name>
    <name evidence="9" type="ORF">KL771_26450</name>
</gene>
<dbReference type="InterPro" id="IPR031338">
    <property type="entry name" value="KDPG/KHG_AS_2"/>
</dbReference>
<comment type="similarity">
    <text evidence="3">Belongs to the KHG/KDPG aldolase family.</text>
</comment>
<evidence type="ECO:0000256" key="1">
    <source>
        <dbReference type="ARBA" id="ARBA00000654"/>
    </source>
</evidence>
<dbReference type="PROSITE" id="PS00160">
    <property type="entry name" value="ALDOLASE_KDPG_KHG_2"/>
    <property type="match status" value="1"/>
</dbReference>
<evidence type="ECO:0000313" key="10">
    <source>
        <dbReference type="Proteomes" id="UP000766595"/>
    </source>
</evidence>
<keyword evidence="6 9" id="KW-0456">Lyase</keyword>
<comment type="subunit">
    <text evidence="4">Homotrimer.</text>
</comment>
<dbReference type="GO" id="GO:0008675">
    <property type="term" value="F:2-dehydro-3-deoxy-phosphogluconate aldolase activity"/>
    <property type="evidence" value="ECO:0007669"/>
    <property type="project" value="UniProtKB-EC"/>
</dbReference>
<name>A0A947GFP0_9HYPH</name>
<dbReference type="EMBL" id="JAHHZF010000018">
    <property type="protein sequence ID" value="MBT9293031.1"/>
    <property type="molecule type" value="Genomic_DNA"/>
</dbReference>
<keyword evidence="7" id="KW-0704">Schiff base</keyword>
<evidence type="ECO:0000256" key="8">
    <source>
        <dbReference type="ARBA" id="ARBA00023277"/>
    </source>
</evidence>
<proteinExistence type="inferred from homology"/>
<dbReference type="CDD" id="cd00452">
    <property type="entry name" value="KDPG_aldolase"/>
    <property type="match status" value="1"/>
</dbReference>
<comment type="pathway">
    <text evidence="2">Carbohydrate acid metabolism; 2-dehydro-3-deoxy-D-gluconate degradation; D-glyceraldehyde 3-phosphate and pyruvate from 2-dehydro-3-deoxy-D-gluconate: step 2/2.</text>
</comment>
<comment type="catalytic activity">
    <reaction evidence="1">
        <text>2-dehydro-3-deoxy-6-phospho-D-gluconate = D-glyceraldehyde 3-phosphate + pyruvate</text>
        <dbReference type="Rhea" id="RHEA:17089"/>
        <dbReference type="ChEBI" id="CHEBI:15361"/>
        <dbReference type="ChEBI" id="CHEBI:57569"/>
        <dbReference type="ChEBI" id="CHEBI:59776"/>
        <dbReference type="EC" id="4.1.2.14"/>
    </reaction>
</comment>
<evidence type="ECO:0000313" key="9">
    <source>
        <dbReference type="EMBL" id="MBT9293031.1"/>
    </source>
</evidence>
<dbReference type="Proteomes" id="UP000766595">
    <property type="component" value="Unassembled WGS sequence"/>
</dbReference>
<evidence type="ECO:0000256" key="2">
    <source>
        <dbReference type="ARBA" id="ARBA00004736"/>
    </source>
</evidence>
<accession>A0A947GFP0</accession>
<dbReference type="AlphaFoldDB" id="A0A947GFP0"/>
<dbReference type="NCBIfam" id="NF004325">
    <property type="entry name" value="PRK05718.1"/>
    <property type="match status" value="1"/>
</dbReference>
<sequence>MTQDIDRLDAIVAMAPVIPVLLFDDPESAVEIGRALVRGGLPVLEITLRTPAALDCLTACKAIEGAVVGAGTVLDIDQLTAAVACGAEFLVSPGASPKLIHAAEGSPVPLLPGVATAGEAMTLAEHGYRRMKFFPAEPAGGAEYLKALSSPLPHLRFCPTGGITLEKAPKYLALPNVMCVGGSWVVPADAVKARDWARIETLAREAAALARP</sequence>